<protein>
    <recommendedName>
        <fullName evidence="3">RNA-directed DNA polymerase from mobile element jockey-like</fullName>
    </recommendedName>
</protein>
<dbReference type="EMBL" id="REGN01000182">
    <property type="protein sequence ID" value="RNA43729.1"/>
    <property type="molecule type" value="Genomic_DNA"/>
</dbReference>
<dbReference type="SUPFAM" id="SSF46689">
    <property type="entry name" value="Homeodomain-like"/>
    <property type="match status" value="1"/>
</dbReference>
<evidence type="ECO:0008006" key="3">
    <source>
        <dbReference type="Google" id="ProtNLM"/>
    </source>
</evidence>
<dbReference type="Proteomes" id="UP000276133">
    <property type="component" value="Unassembled WGS sequence"/>
</dbReference>
<dbReference type="PANTHER" id="PTHR33395:SF22">
    <property type="entry name" value="REVERSE TRANSCRIPTASE DOMAIN-CONTAINING PROTEIN"/>
    <property type="match status" value="1"/>
</dbReference>
<proteinExistence type="predicted"/>
<dbReference type="AlphaFoldDB" id="A0A3M7T726"/>
<reference evidence="1 2" key="1">
    <citation type="journal article" date="2018" name="Sci. Rep.">
        <title>Genomic signatures of local adaptation to the degree of environmental predictability in rotifers.</title>
        <authorList>
            <person name="Franch-Gras L."/>
            <person name="Hahn C."/>
            <person name="Garcia-Roger E.M."/>
            <person name="Carmona M.J."/>
            <person name="Serra M."/>
            <person name="Gomez A."/>
        </authorList>
    </citation>
    <scope>NUCLEOTIDE SEQUENCE [LARGE SCALE GENOMIC DNA]</scope>
    <source>
        <strain evidence="1">HYR1</strain>
    </source>
</reference>
<dbReference type="OrthoDB" id="4843387at2759"/>
<evidence type="ECO:0000313" key="1">
    <source>
        <dbReference type="EMBL" id="RNA43729.1"/>
    </source>
</evidence>
<dbReference type="GO" id="GO:0061343">
    <property type="term" value="P:cell adhesion involved in heart morphogenesis"/>
    <property type="evidence" value="ECO:0007669"/>
    <property type="project" value="TreeGrafter"/>
</dbReference>
<sequence>WTETGGLCKGSGRASSLEFLDNVNNNYLAQVVKEPTFGSNTLDLVFVDDPNRIYSVDIGPPISVSKLNQLHSTLTWEFHLKEEAVKNQNKANRFLYHKGKYDLFNKSINDINWYELNDELNENEMFELFLEKYDKASNNFIQKIKVSSGVTQTKAKPKWFNSNIKKLTRNKYQLWIKLRANNKKDKNLIEEYNRVSKSVKSRVKDSIVNYEKSIISKAKKNPKLLYTYINEQKKIKDSIRSLNVDNKIIVKDEEIANCLSDCFFQVFTKHNDDVEFPHLSNLSEAQRWKIIGLLKDKTKSQQEMADLGRVSRKCMITTKRNYEKTSVVKELPRSGRPRKLTSRDESYIFRRVIINPSTSYRQLASDFSSKFPNVPASSWLNLYQVPILAKCLPIGQKSTNKTRPALHRQPCENFAVNQDAITPNTKPATLEPFSQNENAINTIRPNQASLTILLIINKN</sequence>
<dbReference type="GO" id="GO:0007508">
    <property type="term" value="P:larval heart development"/>
    <property type="evidence" value="ECO:0007669"/>
    <property type="project" value="TreeGrafter"/>
</dbReference>
<keyword evidence="2" id="KW-1185">Reference proteome</keyword>
<organism evidence="1 2">
    <name type="scientific">Brachionus plicatilis</name>
    <name type="common">Marine rotifer</name>
    <name type="synonym">Brachionus muelleri</name>
    <dbReference type="NCBI Taxonomy" id="10195"/>
    <lineage>
        <taxon>Eukaryota</taxon>
        <taxon>Metazoa</taxon>
        <taxon>Spiralia</taxon>
        <taxon>Gnathifera</taxon>
        <taxon>Rotifera</taxon>
        <taxon>Eurotatoria</taxon>
        <taxon>Monogononta</taxon>
        <taxon>Pseudotrocha</taxon>
        <taxon>Ploima</taxon>
        <taxon>Brachionidae</taxon>
        <taxon>Brachionus</taxon>
    </lineage>
</organism>
<dbReference type="PANTHER" id="PTHR33395">
    <property type="entry name" value="TRANSCRIPTASE, PUTATIVE-RELATED-RELATED"/>
    <property type="match status" value="1"/>
</dbReference>
<comment type="caution">
    <text evidence="1">The sequence shown here is derived from an EMBL/GenBank/DDBJ whole genome shotgun (WGS) entry which is preliminary data.</text>
</comment>
<accession>A0A3M7T726</accession>
<dbReference type="InterPro" id="IPR009057">
    <property type="entry name" value="Homeodomain-like_sf"/>
</dbReference>
<name>A0A3M7T726_BRAPC</name>
<evidence type="ECO:0000313" key="2">
    <source>
        <dbReference type="Proteomes" id="UP000276133"/>
    </source>
</evidence>
<gene>
    <name evidence="1" type="ORF">BpHYR1_016995</name>
</gene>
<feature type="non-terminal residue" evidence="1">
    <location>
        <position position="1"/>
    </location>
</feature>
<dbReference type="GO" id="GO:0031012">
    <property type="term" value="C:extracellular matrix"/>
    <property type="evidence" value="ECO:0007669"/>
    <property type="project" value="TreeGrafter"/>
</dbReference>